<evidence type="ECO:0000256" key="6">
    <source>
        <dbReference type="HAMAP-Rule" id="MF_00365"/>
    </source>
</evidence>
<evidence type="ECO:0000256" key="3">
    <source>
        <dbReference type="ARBA" id="ARBA00022741"/>
    </source>
</evidence>
<dbReference type="GO" id="GO:0003697">
    <property type="term" value="F:single-stranded DNA binding"/>
    <property type="evidence" value="ECO:0007669"/>
    <property type="project" value="UniProtKB-UniRule"/>
</dbReference>
<comment type="similarity">
    <text evidence="6">Belongs to the RecF family.</text>
</comment>
<dbReference type="HAMAP" id="MF_00365">
    <property type="entry name" value="RecF"/>
    <property type="match status" value="1"/>
</dbReference>
<dbReference type="NCBIfam" id="TIGR00611">
    <property type="entry name" value="recf"/>
    <property type="match status" value="1"/>
</dbReference>
<organism evidence="8 9">
    <name type="scientific">Akkermansia glycaniphila</name>
    <dbReference type="NCBI Taxonomy" id="1679444"/>
    <lineage>
        <taxon>Bacteria</taxon>
        <taxon>Pseudomonadati</taxon>
        <taxon>Verrucomicrobiota</taxon>
        <taxon>Verrucomicrobiia</taxon>
        <taxon>Verrucomicrobiales</taxon>
        <taxon>Akkermansiaceae</taxon>
        <taxon>Akkermansia</taxon>
    </lineage>
</organism>
<keyword evidence="6" id="KW-0742">SOS response</keyword>
<dbReference type="AlphaFoldDB" id="A0A1C7PDV8"/>
<dbReference type="OrthoDB" id="9803889at2"/>
<name>A0A1C7PDV8_9BACT</name>
<dbReference type="PANTHER" id="PTHR32182">
    <property type="entry name" value="DNA REPLICATION AND REPAIR PROTEIN RECF"/>
    <property type="match status" value="1"/>
</dbReference>
<evidence type="ECO:0000256" key="2">
    <source>
        <dbReference type="ARBA" id="ARBA00022705"/>
    </source>
</evidence>
<keyword evidence="9" id="KW-1185">Reference proteome</keyword>
<dbReference type="GO" id="GO:0006260">
    <property type="term" value="P:DNA replication"/>
    <property type="evidence" value="ECO:0007669"/>
    <property type="project" value="UniProtKB-UniRule"/>
</dbReference>
<evidence type="ECO:0000256" key="4">
    <source>
        <dbReference type="ARBA" id="ARBA00022840"/>
    </source>
</evidence>
<dbReference type="PATRIC" id="fig|1679444.3.peg.1597"/>
<dbReference type="InterPro" id="IPR003395">
    <property type="entry name" value="RecF/RecN/SMC_N"/>
</dbReference>
<keyword evidence="6" id="KW-0234">DNA repair</keyword>
<dbReference type="GO" id="GO:0009432">
    <property type="term" value="P:SOS response"/>
    <property type="evidence" value="ECO:0007669"/>
    <property type="project" value="UniProtKB-UniRule"/>
</dbReference>
<accession>A0A1C7PDV8</accession>
<keyword evidence="1 6" id="KW-0963">Cytoplasm</keyword>
<keyword evidence="2 6" id="KW-0235">DNA replication</keyword>
<dbReference type="Pfam" id="PF02463">
    <property type="entry name" value="SMC_N"/>
    <property type="match status" value="1"/>
</dbReference>
<dbReference type="GO" id="GO:0005737">
    <property type="term" value="C:cytoplasm"/>
    <property type="evidence" value="ECO:0007669"/>
    <property type="project" value="UniProtKB-SubCell"/>
</dbReference>
<dbReference type="InterPro" id="IPR001238">
    <property type="entry name" value="DNA-binding_RecF"/>
</dbReference>
<dbReference type="GO" id="GO:0006302">
    <property type="term" value="P:double-strand break repair"/>
    <property type="evidence" value="ECO:0007669"/>
    <property type="project" value="TreeGrafter"/>
</dbReference>
<evidence type="ECO:0000256" key="1">
    <source>
        <dbReference type="ARBA" id="ARBA00022490"/>
    </source>
</evidence>
<keyword evidence="5 6" id="KW-0238">DNA-binding</keyword>
<dbReference type="Gene3D" id="3.40.50.300">
    <property type="entry name" value="P-loop containing nucleotide triphosphate hydrolases"/>
    <property type="match status" value="1"/>
</dbReference>
<keyword evidence="4 6" id="KW-0067">ATP-binding</keyword>
<dbReference type="EMBL" id="LT629973">
    <property type="protein sequence ID" value="SEH98930.1"/>
    <property type="molecule type" value="Genomic_DNA"/>
</dbReference>
<dbReference type="KEGG" id="agl:PYTT_2343"/>
<protein>
    <recommendedName>
        <fullName evidence="6">DNA replication and repair protein RecF</fullName>
    </recommendedName>
</protein>
<comment type="subcellular location">
    <subcellularLocation>
        <location evidence="6">Cytoplasm</location>
    </subcellularLocation>
</comment>
<dbReference type="InterPro" id="IPR027417">
    <property type="entry name" value="P-loop_NTPase"/>
</dbReference>
<keyword evidence="3 6" id="KW-0547">Nucleotide-binding</keyword>
<evidence type="ECO:0000313" key="8">
    <source>
        <dbReference type="EMBL" id="SEH98930.1"/>
    </source>
</evidence>
<evidence type="ECO:0000259" key="7">
    <source>
        <dbReference type="Pfam" id="PF02463"/>
    </source>
</evidence>
<dbReference type="Proteomes" id="UP000176204">
    <property type="component" value="Chromosome I"/>
</dbReference>
<dbReference type="InterPro" id="IPR042174">
    <property type="entry name" value="RecF_2"/>
</dbReference>
<dbReference type="RefSeq" id="WP_067777652.1">
    <property type="nucleotide sequence ID" value="NZ_LIGX01000040.1"/>
</dbReference>
<proteinExistence type="inferred from homology"/>
<dbReference type="GO" id="GO:0005524">
    <property type="term" value="F:ATP binding"/>
    <property type="evidence" value="ECO:0007669"/>
    <property type="project" value="UniProtKB-UniRule"/>
</dbReference>
<feature type="domain" description="RecF/RecN/SMC N-terminal" evidence="7">
    <location>
        <begin position="1"/>
        <end position="333"/>
    </location>
</feature>
<dbReference type="Gene3D" id="1.20.1050.90">
    <property type="entry name" value="RecF/RecN/SMC, N-terminal domain"/>
    <property type="match status" value="1"/>
</dbReference>
<dbReference type="SUPFAM" id="SSF52540">
    <property type="entry name" value="P-loop containing nucleoside triphosphate hydrolases"/>
    <property type="match status" value="1"/>
</dbReference>
<dbReference type="STRING" id="1679444.PYTT_2343"/>
<feature type="binding site" evidence="6">
    <location>
        <begin position="29"/>
        <end position="36"/>
    </location>
    <ligand>
        <name>ATP</name>
        <dbReference type="ChEBI" id="CHEBI:30616"/>
    </ligand>
</feature>
<evidence type="ECO:0000313" key="9">
    <source>
        <dbReference type="Proteomes" id="UP000176204"/>
    </source>
</evidence>
<dbReference type="GO" id="GO:0000731">
    <property type="term" value="P:DNA synthesis involved in DNA repair"/>
    <property type="evidence" value="ECO:0007669"/>
    <property type="project" value="TreeGrafter"/>
</dbReference>
<reference evidence="9" key="1">
    <citation type="submission" date="2016-09" db="EMBL/GenBank/DDBJ databases">
        <authorList>
            <person name="Koehorst J."/>
        </authorList>
    </citation>
    <scope>NUCLEOTIDE SEQUENCE [LARGE SCALE GENOMIC DNA]</scope>
</reference>
<dbReference type="PANTHER" id="PTHR32182:SF0">
    <property type="entry name" value="DNA REPLICATION AND REPAIR PROTEIN RECF"/>
    <property type="match status" value="1"/>
</dbReference>
<sequence length="351" mass="40055">MISELRLYQFRCYFQMAWEVPERGALILGDNAQGKTTLLEALCFALRLHSPRTAQAAKMLRHGAPQFGLRLTVQDIVRRIVWNGGKLDLRVNDEQRADYAAYLSDSAPVVWFGNQDMELIMGASEQRRAHLDFLGTQWHPGYRNELLRYRKALKSRNHLLKYGSRNPASIRSYTKLLVEHGERLVSLRAQLLRLLLPHIVQSHERIAGRAEPVELHYIRSTEEPLADMLERSFDDDLRCGHTRYGPHRDDFRLCINGMPAADYASEGQRRTLAAALKFAQASLLCEETGIAPYLLIDDIFGELDPSRRQCLMEMIPRDSQVFITTTHDSWAQDNASLPKFTLSGGQLHPAS</sequence>
<comment type="function">
    <text evidence="6">The RecF protein is involved in DNA metabolism; it is required for DNA replication and normal SOS inducibility. RecF binds preferentially to single-stranded, linear DNA. It also seems to bind ATP.</text>
</comment>
<evidence type="ECO:0000256" key="5">
    <source>
        <dbReference type="ARBA" id="ARBA00023125"/>
    </source>
</evidence>
<keyword evidence="6" id="KW-0227">DNA damage</keyword>
<gene>
    <name evidence="6" type="primary">recF</name>
    <name evidence="8" type="ORF">PYTT_2343</name>
</gene>